<name>A0ABR0Q466_GOSAR</name>
<evidence type="ECO:0000313" key="1">
    <source>
        <dbReference type="EMBL" id="KAK5833793.1"/>
    </source>
</evidence>
<organism evidence="1 2">
    <name type="scientific">Gossypium arboreum</name>
    <name type="common">Tree cotton</name>
    <name type="synonym">Gossypium nanking</name>
    <dbReference type="NCBI Taxonomy" id="29729"/>
    <lineage>
        <taxon>Eukaryota</taxon>
        <taxon>Viridiplantae</taxon>
        <taxon>Streptophyta</taxon>
        <taxon>Embryophyta</taxon>
        <taxon>Tracheophyta</taxon>
        <taxon>Spermatophyta</taxon>
        <taxon>Magnoliopsida</taxon>
        <taxon>eudicotyledons</taxon>
        <taxon>Gunneridae</taxon>
        <taxon>Pentapetalae</taxon>
        <taxon>rosids</taxon>
        <taxon>malvids</taxon>
        <taxon>Malvales</taxon>
        <taxon>Malvaceae</taxon>
        <taxon>Malvoideae</taxon>
        <taxon>Gossypium</taxon>
    </lineage>
</organism>
<reference evidence="1 2" key="1">
    <citation type="submission" date="2023-03" db="EMBL/GenBank/DDBJ databases">
        <title>WGS of Gossypium arboreum.</title>
        <authorList>
            <person name="Yu D."/>
        </authorList>
    </citation>
    <scope>NUCLEOTIDE SEQUENCE [LARGE SCALE GENOMIC DNA]</scope>
    <source>
        <tissue evidence="1">Leaf</tissue>
    </source>
</reference>
<dbReference type="Proteomes" id="UP001358586">
    <property type="component" value="Chromosome 5"/>
</dbReference>
<proteinExistence type="predicted"/>
<sequence>MIIPSYEKLKVVLDNKCLLANQAKIRAHLKEFDEVARHYMLVSVTNTLFKLPEIYDSAKVILDKLEDMFGGQVSLARQSAIISLMNAQQKHVTSVKKPNDYSYKLLCRGQG</sequence>
<comment type="caution">
    <text evidence="1">The sequence shown here is derived from an EMBL/GenBank/DDBJ whole genome shotgun (WGS) entry which is preliminary data.</text>
</comment>
<evidence type="ECO:0000313" key="2">
    <source>
        <dbReference type="Proteomes" id="UP001358586"/>
    </source>
</evidence>
<dbReference type="EMBL" id="JARKNE010000005">
    <property type="protein sequence ID" value="KAK5833793.1"/>
    <property type="molecule type" value="Genomic_DNA"/>
</dbReference>
<keyword evidence="2" id="KW-1185">Reference proteome</keyword>
<gene>
    <name evidence="1" type="ORF">PVK06_017652</name>
</gene>
<protein>
    <submittedName>
        <fullName evidence="1">Uncharacterized protein</fullName>
    </submittedName>
</protein>
<accession>A0ABR0Q466</accession>